<evidence type="ECO:0000313" key="3">
    <source>
        <dbReference type="Proteomes" id="UP000271098"/>
    </source>
</evidence>
<feature type="region of interest" description="Disordered" evidence="1">
    <location>
        <begin position="113"/>
        <end position="137"/>
    </location>
</feature>
<organism evidence="4">
    <name type="scientific">Gongylonema pulchrum</name>
    <dbReference type="NCBI Taxonomy" id="637853"/>
    <lineage>
        <taxon>Eukaryota</taxon>
        <taxon>Metazoa</taxon>
        <taxon>Ecdysozoa</taxon>
        <taxon>Nematoda</taxon>
        <taxon>Chromadorea</taxon>
        <taxon>Rhabditida</taxon>
        <taxon>Spirurina</taxon>
        <taxon>Spiruromorpha</taxon>
        <taxon>Spiruroidea</taxon>
        <taxon>Gongylonematidae</taxon>
        <taxon>Gongylonema</taxon>
    </lineage>
</organism>
<dbReference type="AlphaFoldDB" id="A0A183E2V1"/>
<reference evidence="2 3" key="2">
    <citation type="submission" date="2018-11" db="EMBL/GenBank/DDBJ databases">
        <authorList>
            <consortium name="Pathogen Informatics"/>
        </authorList>
    </citation>
    <scope>NUCLEOTIDE SEQUENCE [LARGE SCALE GENOMIC DNA]</scope>
</reference>
<reference evidence="4" key="1">
    <citation type="submission" date="2016-06" db="UniProtKB">
        <authorList>
            <consortium name="WormBaseParasite"/>
        </authorList>
    </citation>
    <scope>IDENTIFICATION</scope>
</reference>
<feature type="region of interest" description="Disordered" evidence="1">
    <location>
        <begin position="1"/>
        <end position="93"/>
    </location>
</feature>
<evidence type="ECO:0000313" key="2">
    <source>
        <dbReference type="EMBL" id="VDN25721.1"/>
    </source>
</evidence>
<feature type="compositionally biased region" description="Low complexity" evidence="1">
    <location>
        <begin position="27"/>
        <end position="41"/>
    </location>
</feature>
<feature type="compositionally biased region" description="Low complexity" evidence="1">
    <location>
        <begin position="290"/>
        <end position="301"/>
    </location>
</feature>
<feature type="compositionally biased region" description="Polar residues" evidence="1">
    <location>
        <begin position="310"/>
        <end position="330"/>
    </location>
</feature>
<dbReference type="Proteomes" id="UP000271098">
    <property type="component" value="Unassembled WGS sequence"/>
</dbReference>
<gene>
    <name evidence="2" type="ORF">GPUH_LOCUS15293</name>
</gene>
<evidence type="ECO:0000313" key="4">
    <source>
        <dbReference type="WBParaSite" id="GPUH_0001531201-mRNA-1"/>
    </source>
</evidence>
<evidence type="ECO:0000256" key="1">
    <source>
        <dbReference type="SAM" id="MobiDB-lite"/>
    </source>
</evidence>
<feature type="compositionally biased region" description="Basic and acidic residues" evidence="1">
    <location>
        <begin position="68"/>
        <end position="79"/>
    </location>
</feature>
<keyword evidence="3" id="KW-1185">Reference proteome</keyword>
<name>A0A183E2V1_9BILA</name>
<feature type="region of interest" description="Disordered" evidence="1">
    <location>
        <begin position="208"/>
        <end position="249"/>
    </location>
</feature>
<accession>A0A183E2V1</accession>
<feature type="region of interest" description="Disordered" evidence="1">
    <location>
        <begin position="285"/>
        <end position="379"/>
    </location>
</feature>
<feature type="compositionally biased region" description="Basic and acidic residues" evidence="1">
    <location>
        <begin position="332"/>
        <end position="379"/>
    </location>
</feature>
<sequence>MNSPSDDGQYTDTDKEEGVIEEERKSSGSSSARRQESSSGSPDMASSKERRSGRKNSSSSSDAEDEEARLRQKLLEKRSGVLHSSTSSVSKREVTEVIDRGTVSSISITVTSNDKKFRSSMRPLSPTMKKSSKSALANYGSSDEEMFSMQPKDMLFLEDEEARLRQKLLEKRSGVLHSSTSSVSKREVTEVIDRGTVSSISITVTSNDKKFRSSMRPLSPTVKKSSKSALANYGSSDEEMFSMQPKDMRRLESADELPLAIVLAQLSQLLNDDLSHIDELVPVASDEQGHQQQPQSQQQQSQRDHESRSTGRTATQPETKSLPKTSTSASKLYKERENTVELKRERESHVKDARISRSPRKREATPKRNSLSDHEVPSKRMHVEKTEEIKTGMIFVPSKAKVLGILGIEVLKNCIILEKSV</sequence>
<dbReference type="WBParaSite" id="GPUH_0001531201-mRNA-1">
    <property type="protein sequence ID" value="GPUH_0001531201-mRNA-1"/>
    <property type="gene ID" value="GPUH_0001531201"/>
</dbReference>
<feature type="compositionally biased region" description="Basic and acidic residues" evidence="1">
    <location>
        <begin position="12"/>
        <end position="26"/>
    </location>
</feature>
<feature type="compositionally biased region" description="Polar residues" evidence="1">
    <location>
        <begin position="1"/>
        <end position="11"/>
    </location>
</feature>
<protein>
    <submittedName>
        <fullName evidence="4">Protein kinase domain-containing protein</fullName>
    </submittedName>
</protein>
<dbReference type="EMBL" id="UYRT01082258">
    <property type="protein sequence ID" value="VDN25721.1"/>
    <property type="molecule type" value="Genomic_DNA"/>
</dbReference>
<proteinExistence type="predicted"/>